<dbReference type="RefSeq" id="WP_022097792.1">
    <property type="nucleotide sequence ID" value="NZ_CABIXW010000002.1"/>
</dbReference>
<evidence type="ECO:0000313" key="3">
    <source>
        <dbReference type="EMBL" id="CUQ82100.1"/>
    </source>
</evidence>
<sequence length="50" mass="5423">MEENLYKKLKSVGASNLVFGILIILFGIGAGVMMIINGARLLAHRSDSLF</sequence>
<dbReference type="GeneID" id="44154953"/>
<dbReference type="AlphaFoldDB" id="A0A174YY42"/>
<keyword evidence="1" id="KW-0472">Membrane</keyword>
<dbReference type="Proteomes" id="UP000095621">
    <property type="component" value="Unassembled WGS sequence"/>
</dbReference>
<protein>
    <submittedName>
        <fullName evidence="2">Uncharacterized protein</fullName>
    </submittedName>
</protein>
<accession>A0A174YY42</accession>
<organism evidence="2 4">
    <name type="scientific">Lachnospira eligens</name>
    <dbReference type="NCBI Taxonomy" id="39485"/>
    <lineage>
        <taxon>Bacteria</taxon>
        <taxon>Bacillati</taxon>
        <taxon>Bacillota</taxon>
        <taxon>Clostridia</taxon>
        <taxon>Lachnospirales</taxon>
        <taxon>Lachnospiraceae</taxon>
        <taxon>Lachnospira</taxon>
    </lineage>
</organism>
<proteinExistence type="predicted"/>
<dbReference type="EMBL" id="CZBV01000002">
    <property type="protein sequence ID" value="CUQ82100.1"/>
    <property type="molecule type" value="Genomic_DNA"/>
</dbReference>
<evidence type="ECO:0000313" key="4">
    <source>
        <dbReference type="Proteomes" id="UP000095621"/>
    </source>
</evidence>
<name>A0A174YY42_9FIRM</name>
<dbReference type="Proteomes" id="UP000095780">
    <property type="component" value="Unassembled WGS sequence"/>
</dbReference>
<reference evidence="4 5" key="1">
    <citation type="submission" date="2015-09" db="EMBL/GenBank/DDBJ databases">
        <authorList>
            <consortium name="Pathogen Informatics"/>
        </authorList>
    </citation>
    <scope>NUCLEOTIDE SEQUENCE [LARGE SCALE GENOMIC DNA]</scope>
    <source>
        <strain evidence="2 4">2789STDY5834875</strain>
        <strain evidence="3 5">2789STDY5834878</strain>
    </source>
</reference>
<gene>
    <name evidence="2" type="ORF">ERS852490_01681</name>
    <name evidence="3" type="ORF">ERS852492_00922</name>
</gene>
<keyword evidence="1" id="KW-0812">Transmembrane</keyword>
<evidence type="ECO:0000313" key="2">
    <source>
        <dbReference type="EMBL" id="CUQ77599.1"/>
    </source>
</evidence>
<keyword evidence="1" id="KW-1133">Transmembrane helix</keyword>
<feature type="transmembrane region" description="Helical" evidence="1">
    <location>
        <begin position="12"/>
        <end position="36"/>
    </location>
</feature>
<dbReference type="EMBL" id="CZBU01000003">
    <property type="protein sequence ID" value="CUQ77599.1"/>
    <property type="molecule type" value="Genomic_DNA"/>
</dbReference>
<evidence type="ECO:0000256" key="1">
    <source>
        <dbReference type="SAM" id="Phobius"/>
    </source>
</evidence>
<evidence type="ECO:0000313" key="5">
    <source>
        <dbReference type="Proteomes" id="UP000095780"/>
    </source>
</evidence>